<sequence length="128" mass="14615">MYSDQDSIVQNNVSLYRLTKNKQKRMSYILYQNIEKLQYESSILIFGSQVIFCIIYIYYYIYDGTTQVDSRIDRLAQSSRVTPLDVCTRVVGCLGCGGAPIGVSKTNDHSRELTVPVQKTELVQTKVK</sequence>
<reference evidence="3 4" key="2">
    <citation type="submission" date="2024-07" db="EMBL/GenBank/DDBJ databases">
        <authorList>
            <person name="Akdeniz Z."/>
        </authorList>
    </citation>
    <scope>NUCLEOTIDE SEQUENCE [LARGE SCALE GENOMIC DNA]</scope>
</reference>
<evidence type="ECO:0000313" key="4">
    <source>
        <dbReference type="Proteomes" id="UP001642409"/>
    </source>
</evidence>
<keyword evidence="1" id="KW-0472">Membrane</keyword>
<dbReference type="EMBL" id="CATOUU010000499">
    <property type="protein sequence ID" value="CAI9931821.1"/>
    <property type="molecule type" value="Genomic_DNA"/>
</dbReference>
<dbReference type="Proteomes" id="UP001642409">
    <property type="component" value="Unassembled WGS sequence"/>
</dbReference>
<organism evidence="2">
    <name type="scientific">Hexamita inflata</name>
    <dbReference type="NCBI Taxonomy" id="28002"/>
    <lineage>
        <taxon>Eukaryota</taxon>
        <taxon>Metamonada</taxon>
        <taxon>Diplomonadida</taxon>
        <taxon>Hexamitidae</taxon>
        <taxon>Hexamitinae</taxon>
        <taxon>Hexamita</taxon>
    </lineage>
</organism>
<proteinExistence type="predicted"/>
<protein>
    <submittedName>
        <fullName evidence="3">Hypothetical_protein</fullName>
    </submittedName>
</protein>
<gene>
    <name evidence="2" type="ORF">HINF_LOCUS19466</name>
    <name evidence="3" type="ORF">HINF_LOCUS30854</name>
</gene>
<name>A0AA86P6V8_9EUKA</name>
<accession>A0AA86P6V8</accession>
<evidence type="ECO:0000256" key="1">
    <source>
        <dbReference type="SAM" id="Phobius"/>
    </source>
</evidence>
<reference evidence="2" key="1">
    <citation type="submission" date="2023-06" db="EMBL/GenBank/DDBJ databases">
        <authorList>
            <person name="Kurt Z."/>
        </authorList>
    </citation>
    <scope>NUCLEOTIDE SEQUENCE</scope>
</reference>
<evidence type="ECO:0000313" key="3">
    <source>
        <dbReference type="EMBL" id="CAL6026462.1"/>
    </source>
</evidence>
<dbReference type="AlphaFoldDB" id="A0AA86P6V8"/>
<feature type="transmembrane region" description="Helical" evidence="1">
    <location>
        <begin position="43"/>
        <end position="61"/>
    </location>
</feature>
<dbReference type="EMBL" id="CAXDID020000102">
    <property type="protein sequence ID" value="CAL6026462.1"/>
    <property type="molecule type" value="Genomic_DNA"/>
</dbReference>
<keyword evidence="4" id="KW-1185">Reference proteome</keyword>
<keyword evidence="1" id="KW-1133">Transmembrane helix</keyword>
<comment type="caution">
    <text evidence="2">The sequence shown here is derived from an EMBL/GenBank/DDBJ whole genome shotgun (WGS) entry which is preliminary data.</text>
</comment>
<evidence type="ECO:0000313" key="2">
    <source>
        <dbReference type="EMBL" id="CAI9931821.1"/>
    </source>
</evidence>
<keyword evidence="1" id="KW-0812">Transmembrane</keyword>